<feature type="region of interest" description="Disordered" evidence="2">
    <location>
        <begin position="42"/>
        <end position="68"/>
    </location>
</feature>
<dbReference type="EMBL" id="QHLZ01000002">
    <property type="protein sequence ID" value="PXA66955.1"/>
    <property type="molecule type" value="Genomic_DNA"/>
</dbReference>
<dbReference type="Pfam" id="PF01497">
    <property type="entry name" value="Peripla_BP_2"/>
    <property type="match status" value="1"/>
</dbReference>
<keyword evidence="5" id="KW-1185">Reference proteome</keyword>
<sequence length="406" mass="40981">MTFAFQPFAAPERRSSARKHSFATLASVVLLSWLVSGCAPAEPGTKGPADSPSAATSTTAAPVSACTDGTAGKLPLPTEWQAVSTSPGASAGSTTSTSSTQAGPTTVDTSGITLPIVAATPTPALPTTVLSCDGVQVSVTDVSRIVTIDLHGTLTEIVYGLGLGANVIGRDRAADFPQAKNATIVTPTGHDLNAESITALNPSVIFTDTTISPLEVQEQLRAVGIPVIFFDPSRTMNGVSHQITAVAGALGIPDAGVELNKLVGADMVAALSMVPRDATPARIAFLYVRGTAGVYLMAGPGSGADDMIKAAGAADVGTDIGLKMPFTPLTSEALIKAAPDVLLLMSGGLESVGGAEGLFKIQGIAQTPAGANKRVIDVADGTLLSFGPRSGQIIKALSQAIHGNSE</sequence>
<reference evidence="4 5" key="1">
    <citation type="submission" date="2018-05" db="EMBL/GenBank/DDBJ databases">
        <title>Genetic diversity of glacier-inhabiting Cryobacterium bacteria in China and description of Cryobacterium mengkeensis sp. nov. and Arthrobacter glacialis sp. nov.</title>
        <authorList>
            <person name="Liu Q."/>
            <person name="Xin Y.-H."/>
        </authorList>
    </citation>
    <scope>NUCLEOTIDE SEQUENCE [LARGE SCALE GENOMIC DNA]</scope>
    <source>
        <strain evidence="4 5">GP3</strain>
    </source>
</reference>
<dbReference type="PROSITE" id="PS50983">
    <property type="entry name" value="FE_B12_PBP"/>
    <property type="match status" value="1"/>
</dbReference>
<evidence type="ECO:0000313" key="4">
    <source>
        <dbReference type="EMBL" id="PXA66955.1"/>
    </source>
</evidence>
<feature type="signal peptide" evidence="3">
    <location>
        <begin position="1"/>
        <end position="41"/>
    </location>
</feature>
<dbReference type="PANTHER" id="PTHR30535:SF4">
    <property type="entry name" value="HEMIN-BINDING PERIPLASMIC PROTEIN HMUT"/>
    <property type="match status" value="1"/>
</dbReference>
<evidence type="ECO:0000256" key="2">
    <source>
        <dbReference type="SAM" id="MobiDB-lite"/>
    </source>
</evidence>
<feature type="compositionally biased region" description="Low complexity" evidence="2">
    <location>
        <begin position="84"/>
        <end position="107"/>
    </location>
</feature>
<dbReference type="InterPro" id="IPR050902">
    <property type="entry name" value="ABC_Transporter_SBP"/>
</dbReference>
<dbReference type="RefSeq" id="WP_110105266.1">
    <property type="nucleotide sequence ID" value="NZ_JACBZZ010000001.1"/>
</dbReference>
<gene>
    <name evidence="4" type="ORF">CVS29_05255</name>
</gene>
<keyword evidence="3" id="KW-0732">Signal</keyword>
<dbReference type="Gene3D" id="3.40.50.1980">
    <property type="entry name" value="Nitrogenase molybdenum iron protein domain"/>
    <property type="match status" value="2"/>
</dbReference>
<comment type="similarity">
    <text evidence="1">Belongs to the bacterial solute-binding protein 8 family.</text>
</comment>
<evidence type="ECO:0000256" key="3">
    <source>
        <dbReference type="SAM" id="SignalP"/>
    </source>
</evidence>
<accession>A0A2V3DU49</accession>
<comment type="caution">
    <text evidence="4">The sequence shown here is derived from an EMBL/GenBank/DDBJ whole genome shotgun (WGS) entry which is preliminary data.</text>
</comment>
<dbReference type="Proteomes" id="UP000246303">
    <property type="component" value="Unassembled WGS sequence"/>
</dbReference>
<organism evidence="4 5">
    <name type="scientific">Arthrobacter psychrochitiniphilus</name>
    <dbReference type="NCBI Taxonomy" id="291045"/>
    <lineage>
        <taxon>Bacteria</taxon>
        <taxon>Bacillati</taxon>
        <taxon>Actinomycetota</taxon>
        <taxon>Actinomycetes</taxon>
        <taxon>Micrococcales</taxon>
        <taxon>Micrococcaceae</taxon>
        <taxon>Arthrobacter</taxon>
    </lineage>
</organism>
<feature type="compositionally biased region" description="Low complexity" evidence="2">
    <location>
        <begin position="48"/>
        <end position="65"/>
    </location>
</feature>
<dbReference type="OrthoDB" id="9797736at2"/>
<dbReference type="AlphaFoldDB" id="A0A2V3DU49"/>
<protein>
    <submittedName>
        <fullName evidence="4">ABC transporter substrate-binding protein</fullName>
    </submittedName>
</protein>
<evidence type="ECO:0000313" key="5">
    <source>
        <dbReference type="Proteomes" id="UP000246303"/>
    </source>
</evidence>
<dbReference type="InterPro" id="IPR002491">
    <property type="entry name" value="ABC_transptr_periplasmic_BD"/>
</dbReference>
<dbReference type="PANTHER" id="PTHR30535">
    <property type="entry name" value="VITAMIN B12-BINDING PROTEIN"/>
    <property type="match status" value="1"/>
</dbReference>
<feature type="chain" id="PRO_5043938168" evidence="3">
    <location>
        <begin position="42"/>
        <end position="406"/>
    </location>
</feature>
<proteinExistence type="inferred from homology"/>
<evidence type="ECO:0000256" key="1">
    <source>
        <dbReference type="ARBA" id="ARBA00008814"/>
    </source>
</evidence>
<feature type="region of interest" description="Disordered" evidence="2">
    <location>
        <begin position="82"/>
        <end position="107"/>
    </location>
</feature>
<dbReference type="SUPFAM" id="SSF53807">
    <property type="entry name" value="Helical backbone' metal receptor"/>
    <property type="match status" value="1"/>
</dbReference>
<name>A0A2V3DU49_9MICC</name>